<evidence type="ECO:0000313" key="8">
    <source>
        <dbReference type="EMBL" id="CAB5224407.1"/>
    </source>
</evidence>
<feature type="domain" description="Terminase large subunit gp17-like C-terminal" evidence="6">
    <location>
        <begin position="307"/>
        <end position="457"/>
    </location>
</feature>
<dbReference type="EMBL" id="LR796617">
    <property type="protein sequence ID" value="CAB4154982.1"/>
    <property type="molecule type" value="Genomic_DNA"/>
</dbReference>
<evidence type="ECO:0000256" key="2">
    <source>
        <dbReference type="ARBA" id="ARBA00022741"/>
    </source>
</evidence>
<reference evidence="8" key="1">
    <citation type="submission" date="2020-05" db="EMBL/GenBank/DDBJ databases">
        <authorList>
            <person name="Chiriac C."/>
            <person name="Salcher M."/>
            <person name="Ghai R."/>
            <person name="Kavagutti S V."/>
        </authorList>
    </citation>
    <scope>NUCLEOTIDE SEQUENCE</scope>
</reference>
<evidence type="ECO:0000256" key="1">
    <source>
        <dbReference type="ARBA" id="ARBA00022612"/>
    </source>
</evidence>
<gene>
    <name evidence="7" type="ORF">UFOVP652_55</name>
    <name evidence="8" type="ORF">UFOVP734_69</name>
</gene>
<sequence>MIPEDIEADRLRLEYRLAQLETQDKAKTNFIDFVRYVWPNAILGEHHNVMAKAFDRIANGTLKRLIINMPPRHTKSEFASYLLPAYLMGRDPSTKAIEATHNSELAVRFGRKVRDLMDMDTYKEVFPDVTLKQDSKAAGRWDTNKGGEYFAVGVGGAMTGRGADVLIIDDPHSEQDAMSALALENAWEWYSSGPRTRLQPGGAIVIVMTRWGTKDLTARLLKAQKSRNADQWEVIEFPAILPSGKPLWPGFWKIEELESVKASLSVQKWNAMYQQQPTNDEGAILKREWWKVWPKDDPPIVNYIIQSMDTAYSKKETADFSVITTWGVFYLNEDAGASIILLDVKRGRWDFPELKRIAKEQYDLWQPDNILIEAKATGTTLQQELRKMSIPVTMYSPGGRRAGQDKVSRANAVAPVFEAGMVWAPDTEWAELLVEECAAFPNGDNDDMVDSTVMAMDRFRRGNFISLHTDDQEEGGSSEGTLVPEYY</sequence>
<evidence type="ECO:0000256" key="4">
    <source>
        <dbReference type="ARBA" id="ARBA00023219"/>
    </source>
</evidence>
<dbReference type="NCBIfam" id="TIGR01630">
    <property type="entry name" value="psiM2_ORF9"/>
    <property type="match status" value="1"/>
</dbReference>
<dbReference type="EMBL" id="LR798328">
    <property type="protein sequence ID" value="CAB5224407.1"/>
    <property type="molecule type" value="Genomic_DNA"/>
</dbReference>
<dbReference type="InterPro" id="IPR035421">
    <property type="entry name" value="Terminase_6C"/>
</dbReference>
<dbReference type="Pfam" id="PF17289">
    <property type="entry name" value="Terminase_6C"/>
    <property type="match status" value="1"/>
</dbReference>
<evidence type="ECO:0000259" key="6">
    <source>
        <dbReference type="Pfam" id="PF17289"/>
    </source>
</evidence>
<proteinExistence type="predicted"/>
<dbReference type="InterPro" id="IPR006517">
    <property type="entry name" value="Phage_terminase_lsu-like_C"/>
</dbReference>
<keyword evidence="4" id="KW-0231">Viral genome packaging</keyword>
<name>A0A6J7X5L7_9CAUD</name>
<keyword evidence="1" id="KW-1188">Viral release from host cell</keyword>
<evidence type="ECO:0000256" key="3">
    <source>
        <dbReference type="ARBA" id="ARBA00022840"/>
    </source>
</evidence>
<evidence type="ECO:0000256" key="5">
    <source>
        <dbReference type="SAM" id="MobiDB-lite"/>
    </source>
</evidence>
<keyword evidence="2" id="KW-0547">Nucleotide-binding</keyword>
<dbReference type="Gene3D" id="3.30.420.240">
    <property type="match status" value="1"/>
</dbReference>
<accession>A0A6J7X5L7</accession>
<protein>
    <submittedName>
        <fullName evidence="8">Archaeophage PsiM2, terminase large subunit</fullName>
    </submittedName>
</protein>
<evidence type="ECO:0000313" key="7">
    <source>
        <dbReference type="EMBL" id="CAB4154982.1"/>
    </source>
</evidence>
<feature type="region of interest" description="Disordered" evidence="5">
    <location>
        <begin position="468"/>
        <end position="487"/>
    </location>
</feature>
<organism evidence="8">
    <name type="scientific">uncultured Caudovirales phage</name>
    <dbReference type="NCBI Taxonomy" id="2100421"/>
    <lineage>
        <taxon>Viruses</taxon>
        <taxon>Duplodnaviria</taxon>
        <taxon>Heunggongvirae</taxon>
        <taxon>Uroviricota</taxon>
        <taxon>Caudoviricetes</taxon>
        <taxon>Peduoviridae</taxon>
        <taxon>Maltschvirus</taxon>
        <taxon>Maltschvirus maltsch</taxon>
    </lineage>
</organism>
<dbReference type="GO" id="GO:0005524">
    <property type="term" value="F:ATP binding"/>
    <property type="evidence" value="ECO:0007669"/>
    <property type="project" value="UniProtKB-KW"/>
</dbReference>
<keyword evidence="3" id="KW-0067">ATP-binding</keyword>